<gene>
    <name evidence="2" type="ordered locus">UWK_03050</name>
</gene>
<proteinExistence type="predicted"/>
<dbReference type="AlphaFoldDB" id="M1NJ58"/>
<organism evidence="2 3">
    <name type="scientific">Desulfocapsa sulfexigens (strain DSM 10523 / SB164P1)</name>
    <dbReference type="NCBI Taxonomy" id="1167006"/>
    <lineage>
        <taxon>Bacteria</taxon>
        <taxon>Pseudomonadati</taxon>
        <taxon>Thermodesulfobacteriota</taxon>
        <taxon>Desulfobulbia</taxon>
        <taxon>Desulfobulbales</taxon>
        <taxon>Desulfocapsaceae</taxon>
        <taxon>Desulfocapsa</taxon>
    </lineage>
</organism>
<dbReference type="InterPro" id="IPR018745">
    <property type="entry name" value="MpsC"/>
</dbReference>
<accession>M1NJ58</accession>
<dbReference type="KEGG" id="dsf:UWK_03050"/>
<dbReference type="Proteomes" id="UP000011721">
    <property type="component" value="Chromosome"/>
</dbReference>
<evidence type="ECO:0000259" key="1">
    <source>
        <dbReference type="Pfam" id="PF10057"/>
    </source>
</evidence>
<reference evidence="3" key="1">
    <citation type="journal article" date="2013" name="Stand. Genomic Sci.">
        <title>Complete genome sequence of Desulfocapsa sulfexigens, a marine deltaproteobacterium specialized in disproportionating inorganic sulfur compounds.</title>
        <authorList>
            <person name="Finster K.W."/>
            <person name="Kjeldsen K.U."/>
            <person name="Kube M."/>
            <person name="Reinhardt R."/>
            <person name="Mussmann M."/>
            <person name="Amann R."/>
            <person name="Schreiber L."/>
        </authorList>
    </citation>
    <scope>NUCLEOTIDE SEQUENCE [LARGE SCALE GENOMIC DNA]</scope>
    <source>
        <strain evidence="3">DSM 10523 / SB164P1</strain>
    </source>
</reference>
<dbReference type="OrthoDB" id="5422931at2"/>
<dbReference type="PATRIC" id="fig|1167006.5.peg.3293"/>
<feature type="domain" description="Na+-translocating membrane potential-generating system MpsC" evidence="1">
    <location>
        <begin position="4"/>
        <end position="117"/>
    </location>
</feature>
<evidence type="ECO:0000313" key="3">
    <source>
        <dbReference type="Proteomes" id="UP000011721"/>
    </source>
</evidence>
<evidence type="ECO:0000313" key="2">
    <source>
        <dbReference type="EMBL" id="AGF79579.1"/>
    </source>
</evidence>
<name>M1NJ58_DESSD</name>
<dbReference type="Pfam" id="PF10057">
    <property type="entry name" value="MpsC"/>
    <property type="match status" value="1"/>
</dbReference>
<dbReference type="eggNOG" id="COG5609">
    <property type="taxonomic scope" value="Bacteria"/>
</dbReference>
<dbReference type="RefSeq" id="WP_015405263.1">
    <property type="nucleotide sequence ID" value="NC_020304.1"/>
</dbReference>
<keyword evidence="3" id="KW-1185">Reference proteome</keyword>
<protein>
    <recommendedName>
        <fullName evidence="1">Na+-translocating membrane potential-generating system MpsC domain-containing protein</fullName>
    </recommendedName>
</protein>
<dbReference type="EMBL" id="CP003985">
    <property type="protein sequence ID" value="AGF79579.1"/>
    <property type="molecule type" value="Genomic_DNA"/>
</dbReference>
<sequence length="125" mass="13913">MNKTKGQIVAEISEAIIKFEKEYMGRGPLETKTYILGDMVLVRLKGVLTQAEHQLVSTGEETKGRDLIKQVRIALLEKGRPLLEAVIVSITGCKVKSLHTDISTVTGERIILFTLEKDPTFEQTS</sequence>
<dbReference type="HOGENOM" id="CLU_136657_1_0_7"/>